<dbReference type="GO" id="GO:0004815">
    <property type="term" value="F:aspartate-tRNA ligase activity"/>
    <property type="evidence" value="ECO:0007669"/>
    <property type="project" value="TreeGrafter"/>
</dbReference>
<gene>
    <name evidence="9" type="ORF">BCR34DRAFT_490923</name>
</gene>
<feature type="domain" description="Aminoacyl-transfer RNA synthetases class-II family profile" evidence="8">
    <location>
        <begin position="133"/>
        <end position="577"/>
    </location>
</feature>
<dbReference type="Gene3D" id="3.30.1360.30">
    <property type="entry name" value="GAD-like domain"/>
    <property type="match status" value="1"/>
</dbReference>
<dbReference type="SUPFAM" id="SSF55681">
    <property type="entry name" value="Class II aaRS and biotin synthetases"/>
    <property type="match status" value="1"/>
</dbReference>
<dbReference type="InterPro" id="IPR045864">
    <property type="entry name" value="aa-tRNA-synth_II/BPL/LPL"/>
</dbReference>
<dbReference type="EMBL" id="MCFA01000127">
    <property type="protein sequence ID" value="ORY05295.1"/>
    <property type="molecule type" value="Genomic_DNA"/>
</dbReference>
<dbReference type="GO" id="GO:0005739">
    <property type="term" value="C:mitochondrion"/>
    <property type="evidence" value="ECO:0007669"/>
    <property type="project" value="TreeGrafter"/>
</dbReference>
<dbReference type="PANTHER" id="PTHR22594:SF5">
    <property type="entry name" value="ASPARTATE--TRNA LIGASE, MITOCHONDRIAL"/>
    <property type="match status" value="1"/>
</dbReference>
<dbReference type="OrthoDB" id="439710at2759"/>
<name>A0A1Y1Z665_9PLEO</name>
<feature type="region of interest" description="Disordered" evidence="7">
    <location>
        <begin position="439"/>
        <end position="458"/>
    </location>
</feature>
<dbReference type="NCBIfam" id="NF001750">
    <property type="entry name" value="PRK00476.1"/>
    <property type="match status" value="1"/>
</dbReference>
<dbReference type="STRING" id="1231657.A0A1Y1Z665"/>
<dbReference type="Pfam" id="PF00152">
    <property type="entry name" value="tRNA-synt_2"/>
    <property type="match status" value="1"/>
</dbReference>
<dbReference type="InterPro" id="IPR012340">
    <property type="entry name" value="NA-bd_OB-fold"/>
</dbReference>
<keyword evidence="6 9" id="KW-0030">Aminoacyl-tRNA synthetase</keyword>
<dbReference type="Gene3D" id="2.40.50.140">
    <property type="entry name" value="Nucleic acid-binding proteins"/>
    <property type="match status" value="1"/>
</dbReference>
<evidence type="ECO:0000256" key="2">
    <source>
        <dbReference type="ARBA" id="ARBA00022598"/>
    </source>
</evidence>
<evidence type="ECO:0000256" key="3">
    <source>
        <dbReference type="ARBA" id="ARBA00022741"/>
    </source>
</evidence>
<dbReference type="InterPro" id="IPR004524">
    <property type="entry name" value="Asp-tRNA-ligase_1"/>
</dbReference>
<dbReference type="NCBIfam" id="TIGR00459">
    <property type="entry name" value="aspS_bact"/>
    <property type="match status" value="1"/>
</dbReference>
<dbReference type="InterPro" id="IPR004115">
    <property type="entry name" value="GAD-like_sf"/>
</dbReference>
<dbReference type="InterPro" id="IPR002312">
    <property type="entry name" value="Asp/Asn-tRNA-synth_IIb"/>
</dbReference>
<dbReference type="GO" id="GO:0006422">
    <property type="term" value="P:aspartyl-tRNA aminoacylation"/>
    <property type="evidence" value="ECO:0007669"/>
    <property type="project" value="TreeGrafter"/>
</dbReference>
<evidence type="ECO:0000256" key="6">
    <source>
        <dbReference type="ARBA" id="ARBA00023146"/>
    </source>
</evidence>
<keyword evidence="5" id="KW-0648">Protein biosynthesis</keyword>
<proteinExistence type="inferred from homology"/>
<reference evidence="9 10" key="1">
    <citation type="submission" date="2016-07" db="EMBL/GenBank/DDBJ databases">
        <title>Pervasive Adenine N6-methylation of Active Genes in Fungi.</title>
        <authorList>
            <consortium name="DOE Joint Genome Institute"/>
            <person name="Mondo S.J."/>
            <person name="Dannebaum R.O."/>
            <person name="Kuo R.C."/>
            <person name="Labutti K."/>
            <person name="Haridas S."/>
            <person name="Kuo A."/>
            <person name="Salamov A."/>
            <person name="Ahrendt S.R."/>
            <person name="Lipzen A."/>
            <person name="Sullivan W."/>
            <person name="Andreopoulos W.B."/>
            <person name="Clum A."/>
            <person name="Lindquist E."/>
            <person name="Daum C."/>
            <person name="Ramamoorthy G.K."/>
            <person name="Gryganskyi A."/>
            <person name="Culley D."/>
            <person name="Magnuson J.K."/>
            <person name="James T.Y."/>
            <person name="O'Malley M.A."/>
            <person name="Stajich J.E."/>
            <person name="Spatafora J.W."/>
            <person name="Visel A."/>
            <person name="Grigoriev I.V."/>
        </authorList>
    </citation>
    <scope>NUCLEOTIDE SEQUENCE [LARGE SCALE GENOMIC DNA]</scope>
    <source>
        <strain evidence="9 10">CBS 115471</strain>
    </source>
</reference>
<dbReference type="HAMAP" id="MF_00044">
    <property type="entry name" value="Asp_tRNA_synth_type1"/>
    <property type="match status" value="1"/>
</dbReference>
<keyword evidence="4" id="KW-0067">ATP-binding</keyword>
<dbReference type="Gene3D" id="3.30.930.10">
    <property type="entry name" value="Bira Bifunctional Protein, Domain 2"/>
    <property type="match status" value="1"/>
</dbReference>
<evidence type="ECO:0000313" key="9">
    <source>
        <dbReference type="EMBL" id="ORY05295.1"/>
    </source>
</evidence>
<sequence length="594" mass="66663">MLSKQKLDSDIELVGYLGTRRDVSRVLSFAQFRDPQQKFSIQLVSSPTTSVEAHLRLRNLKEWTPVCVKGKLKTRKPPSSADPKLIDDREIMLESIAPLNDLSADIIIKEDTVFPPEQRHLQIRTKEDLRNSLVLRHRITKLARQKLLPLQYIEVETPILFKSTPEGAREFLVPTRNKGLAYALPQSPQQYKQILMASGIAKYFQFAKCFRDEDLRADRQPEFTQLDIELAFAEENEVMREIEGLLAFLWEKVLDINLKGAFRRMTYQEAMSSYGSDKPDLRWKAEIQPVTELLPPEFISMITSLPSPLVEAFKLDLDFSAEETRKFVSSFLDSPEGKPFLENPEGQPAVIIADTSKPLNGFGALGPMAAMTWPESLTPRNGSLLMLQARKNEPFSGGSTALGNLRLALHKAAVAQGGRAPPQGFRFCWITDFPLFSPTNDTDPGQGGSAGLSSTHHPFTAPKTPEDVELLLTAPEKVIAAHYDIVVNGVELGGGSRRIHNADIQEFIFRDVLKMSSERIEDFRHLLDVLRSGCPPHAGIALGWDRLVTVMLGKDSVRDVIAFPKSGRGEDMLVKSPNRLIKDQLDTYHLQLKE</sequence>
<dbReference type="InterPro" id="IPR006195">
    <property type="entry name" value="aa-tRNA-synth_II"/>
</dbReference>
<comment type="similarity">
    <text evidence="1">Belongs to the class-II aminoacyl-tRNA synthetase family. Type 1 subfamily.</text>
</comment>
<evidence type="ECO:0000256" key="1">
    <source>
        <dbReference type="ARBA" id="ARBA00006303"/>
    </source>
</evidence>
<accession>A0A1Y1Z665</accession>
<keyword evidence="3" id="KW-0547">Nucleotide-binding</keyword>
<evidence type="ECO:0000313" key="10">
    <source>
        <dbReference type="Proteomes" id="UP000193144"/>
    </source>
</evidence>
<dbReference type="Proteomes" id="UP000193144">
    <property type="component" value="Unassembled WGS sequence"/>
</dbReference>
<comment type="caution">
    <text evidence="9">The sequence shown here is derived from an EMBL/GenBank/DDBJ whole genome shotgun (WGS) entry which is preliminary data.</text>
</comment>
<dbReference type="AlphaFoldDB" id="A0A1Y1Z665"/>
<evidence type="ECO:0000256" key="4">
    <source>
        <dbReference type="ARBA" id="ARBA00022840"/>
    </source>
</evidence>
<organism evidence="9 10">
    <name type="scientific">Clohesyomyces aquaticus</name>
    <dbReference type="NCBI Taxonomy" id="1231657"/>
    <lineage>
        <taxon>Eukaryota</taxon>
        <taxon>Fungi</taxon>
        <taxon>Dikarya</taxon>
        <taxon>Ascomycota</taxon>
        <taxon>Pezizomycotina</taxon>
        <taxon>Dothideomycetes</taxon>
        <taxon>Pleosporomycetidae</taxon>
        <taxon>Pleosporales</taxon>
        <taxon>Lindgomycetaceae</taxon>
        <taxon>Clohesyomyces</taxon>
    </lineage>
</organism>
<dbReference type="PRINTS" id="PR01042">
    <property type="entry name" value="TRNASYNTHASP"/>
</dbReference>
<dbReference type="PROSITE" id="PS50862">
    <property type="entry name" value="AA_TRNA_LIGASE_II"/>
    <property type="match status" value="1"/>
</dbReference>
<protein>
    <submittedName>
        <fullName evidence="9">tRNA synthetases class II-domain-containing protein</fullName>
    </submittedName>
</protein>
<keyword evidence="2" id="KW-0436">Ligase</keyword>
<evidence type="ECO:0000256" key="7">
    <source>
        <dbReference type="SAM" id="MobiDB-lite"/>
    </source>
</evidence>
<dbReference type="PANTHER" id="PTHR22594">
    <property type="entry name" value="ASPARTYL/LYSYL-TRNA SYNTHETASE"/>
    <property type="match status" value="1"/>
</dbReference>
<evidence type="ECO:0000259" key="8">
    <source>
        <dbReference type="PROSITE" id="PS50862"/>
    </source>
</evidence>
<keyword evidence="10" id="KW-1185">Reference proteome</keyword>
<dbReference type="GO" id="GO:0005524">
    <property type="term" value="F:ATP binding"/>
    <property type="evidence" value="ECO:0007669"/>
    <property type="project" value="UniProtKB-KW"/>
</dbReference>
<dbReference type="InterPro" id="IPR004364">
    <property type="entry name" value="Aa-tRNA-synt_II"/>
</dbReference>
<evidence type="ECO:0000256" key="5">
    <source>
        <dbReference type="ARBA" id="ARBA00022917"/>
    </source>
</evidence>